<dbReference type="Proteomes" id="UP000249390">
    <property type="component" value="Unassembled WGS sequence"/>
</dbReference>
<protein>
    <recommendedName>
        <fullName evidence="2">DUF4283 domain-containing protein</fullName>
    </recommendedName>
</protein>
<feature type="compositionally biased region" description="Basic residues" evidence="1">
    <location>
        <begin position="1"/>
        <end position="10"/>
    </location>
</feature>
<dbReference type="PANTHER" id="PTHR33233">
    <property type="entry name" value="ENDONUCLEASE/EXONUCLEASE/PHOSPHATASE"/>
    <property type="match status" value="1"/>
</dbReference>
<dbReference type="Pfam" id="PF14111">
    <property type="entry name" value="DUF4283"/>
    <property type="match status" value="1"/>
</dbReference>
<feature type="domain" description="DUF4283" evidence="2">
    <location>
        <begin position="122"/>
        <end position="201"/>
    </location>
</feature>
<feature type="compositionally biased region" description="Basic residues" evidence="1">
    <location>
        <begin position="311"/>
        <end position="321"/>
    </location>
</feature>
<sequence>MARKRGRPRKKAMEMQSTPKSMTTIITEQSADDARSKLQKMNSIPNTPIEVFPRTLDNTEILEGEGSNKTLEPKGKKPSYAEVVEGKDKIEYELTFIQSEEINGQCVAKILEEDVIEDLGIWDQAIVLCVLGANPPLEVIDGYVHRIWKGLSIEEVCFMKEGQYLISFKQAADRDEVLKRKYYYFDKKPLLVKAWSPGCQIDVIELKDVPIYVTFPRLNMKYWSLTGLSKLRSMIGKPVRRDKAIATRIKWGSARIQVEVQVQQNFPNEEGRIIFQSVEYEWRPTICERCNRTGHTGDECRNKQDDNKGKGPIKKVWKPKQKQVEVPKQKQVNELEPYKRENKEELEDVQECVAFDQGDGFQEVSKKKSARRITIDKLNKGSGGIPPTLVTTSFCHDHELEY</sequence>
<evidence type="ECO:0000256" key="1">
    <source>
        <dbReference type="SAM" id="MobiDB-lite"/>
    </source>
</evidence>
<comment type="caution">
    <text evidence="3">The sequence shown here is derived from an EMBL/GenBank/DDBJ whole genome shotgun (WGS) entry which is preliminary data.</text>
</comment>
<feature type="compositionally biased region" description="Basic and acidic residues" evidence="1">
    <location>
        <begin position="293"/>
        <end position="309"/>
    </location>
</feature>
<reference evidence="3 4" key="1">
    <citation type="submission" date="2018-06" db="EMBL/GenBank/DDBJ databases">
        <title>The Genome of Cuscuta australis (Dodder) Provides Insight into the Evolution of Plant Parasitism.</title>
        <authorList>
            <person name="Liu H."/>
        </authorList>
    </citation>
    <scope>NUCLEOTIDE SEQUENCE [LARGE SCALE GENOMIC DNA]</scope>
    <source>
        <strain evidence="4">cv. Yunnan</strain>
        <tissue evidence="3">Vines</tissue>
    </source>
</reference>
<feature type="region of interest" description="Disordered" evidence="1">
    <location>
        <begin position="1"/>
        <end position="22"/>
    </location>
</feature>
<dbReference type="AlphaFoldDB" id="A0A328CXR3"/>
<keyword evidence="4" id="KW-1185">Reference proteome</keyword>
<name>A0A328CXR3_9ASTE</name>
<organism evidence="3 4">
    <name type="scientific">Cuscuta australis</name>
    <dbReference type="NCBI Taxonomy" id="267555"/>
    <lineage>
        <taxon>Eukaryota</taxon>
        <taxon>Viridiplantae</taxon>
        <taxon>Streptophyta</taxon>
        <taxon>Embryophyta</taxon>
        <taxon>Tracheophyta</taxon>
        <taxon>Spermatophyta</taxon>
        <taxon>Magnoliopsida</taxon>
        <taxon>eudicotyledons</taxon>
        <taxon>Gunneridae</taxon>
        <taxon>Pentapetalae</taxon>
        <taxon>asterids</taxon>
        <taxon>lamiids</taxon>
        <taxon>Solanales</taxon>
        <taxon>Convolvulaceae</taxon>
        <taxon>Cuscuteae</taxon>
        <taxon>Cuscuta</taxon>
        <taxon>Cuscuta subgen. Grammica</taxon>
        <taxon>Cuscuta sect. Cleistogrammica</taxon>
    </lineage>
</organism>
<dbReference type="PANTHER" id="PTHR33233:SF14">
    <property type="entry name" value="ENDONUCLEASE_EXONUCLEASE_PHOSPHATASE"/>
    <property type="match status" value="1"/>
</dbReference>
<gene>
    <name evidence="3" type="ORF">DM860_000640</name>
</gene>
<evidence type="ECO:0000313" key="3">
    <source>
        <dbReference type="EMBL" id="RAL37946.1"/>
    </source>
</evidence>
<evidence type="ECO:0000259" key="2">
    <source>
        <dbReference type="Pfam" id="PF14111"/>
    </source>
</evidence>
<dbReference type="InterPro" id="IPR025558">
    <property type="entry name" value="DUF4283"/>
</dbReference>
<proteinExistence type="predicted"/>
<feature type="region of interest" description="Disordered" evidence="1">
    <location>
        <begin position="293"/>
        <end position="324"/>
    </location>
</feature>
<dbReference type="EMBL" id="NQVE01000215">
    <property type="protein sequence ID" value="RAL37946.1"/>
    <property type="molecule type" value="Genomic_DNA"/>
</dbReference>
<accession>A0A328CXR3</accession>
<evidence type="ECO:0000313" key="4">
    <source>
        <dbReference type="Proteomes" id="UP000249390"/>
    </source>
</evidence>